<name>A0ABV7F3B6_9BURK</name>
<protein>
    <submittedName>
        <fullName evidence="4">FimV/HubP family polar landmark protein</fullName>
    </submittedName>
</protein>
<dbReference type="NCBIfam" id="TIGR03505">
    <property type="entry name" value="FimV_core"/>
    <property type="match status" value="1"/>
</dbReference>
<feature type="coiled-coil region" evidence="1">
    <location>
        <begin position="339"/>
        <end position="380"/>
    </location>
</feature>
<proteinExistence type="predicted"/>
<dbReference type="InterPro" id="IPR020011">
    <property type="entry name" value="FimV_C"/>
</dbReference>
<evidence type="ECO:0000313" key="5">
    <source>
        <dbReference type="Proteomes" id="UP001595530"/>
    </source>
</evidence>
<evidence type="ECO:0000256" key="1">
    <source>
        <dbReference type="SAM" id="Coils"/>
    </source>
</evidence>
<gene>
    <name evidence="4" type="ORF">ACFOFO_16545</name>
</gene>
<dbReference type="InterPro" id="IPR051425">
    <property type="entry name" value="Formin_Homology"/>
</dbReference>
<comment type="caution">
    <text evidence="4">The sequence shown here is derived from an EMBL/GenBank/DDBJ whole genome shotgun (WGS) entry which is preliminary data.</text>
</comment>
<dbReference type="CDD" id="cd00118">
    <property type="entry name" value="LysM"/>
    <property type="match status" value="1"/>
</dbReference>
<feature type="domain" description="LysM" evidence="3">
    <location>
        <begin position="185"/>
        <end position="240"/>
    </location>
</feature>
<dbReference type="InterPro" id="IPR018392">
    <property type="entry name" value="LysM"/>
</dbReference>
<evidence type="ECO:0000256" key="2">
    <source>
        <dbReference type="SAM" id="MobiDB-lite"/>
    </source>
</evidence>
<dbReference type="PANTHER" id="PTHR45725:SF18">
    <property type="entry name" value="ORC1-LIKE AAA ATPASE DOMAIN-CONTAINING PROTEIN"/>
    <property type="match status" value="1"/>
</dbReference>
<dbReference type="InterPro" id="IPR020012">
    <property type="entry name" value="LysM_FimV"/>
</dbReference>
<keyword evidence="1" id="KW-0175">Coiled coil</keyword>
<feature type="compositionally biased region" description="Low complexity" evidence="2">
    <location>
        <begin position="317"/>
        <end position="335"/>
    </location>
</feature>
<reference evidence="5" key="1">
    <citation type="journal article" date="2019" name="Int. J. Syst. Evol. Microbiol.">
        <title>The Global Catalogue of Microorganisms (GCM) 10K type strain sequencing project: providing services to taxonomists for standard genome sequencing and annotation.</title>
        <authorList>
            <consortium name="The Broad Institute Genomics Platform"/>
            <consortium name="The Broad Institute Genome Sequencing Center for Infectious Disease"/>
            <person name="Wu L."/>
            <person name="Ma J."/>
        </authorList>
    </citation>
    <scope>NUCLEOTIDE SEQUENCE [LARGE SCALE GENOMIC DNA]</scope>
    <source>
        <strain evidence="5">KCTC 42986</strain>
    </source>
</reference>
<organism evidence="4 5">
    <name type="scientific">Undibacterium arcticum</name>
    <dbReference type="NCBI Taxonomy" id="1762892"/>
    <lineage>
        <taxon>Bacteria</taxon>
        <taxon>Pseudomonadati</taxon>
        <taxon>Pseudomonadota</taxon>
        <taxon>Betaproteobacteria</taxon>
        <taxon>Burkholderiales</taxon>
        <taxon>Oxalobacteraceae</taxon>
        <taxon>Undibacterium</taxon>
    </lineage>
</organism>
<keyword evidence="5" id="KW-1185">Reference proteome</keyword>
<dbReference type="Pfam" id="PF01476">
    <property type="entry name" value="LysM"/>
    <property type="match status" value="1"/>
</dbReference>
<feature type="region of interest" description="Disordered" evidence="2">
    <location>
        <begin position="141"/>
        <end position="161"/>
    </location>
</feature>
<dbReference type="Gene3D" id="1.20.58.2200">
    <property type="match status" value="1"/>
</dbReference>
<dbReference type="Proteomes" id="UP001595530">
    <property type="component" value="Unassembled WGS sequence"/>
</dbReference>
<accession>A0ABV7F3B6</accession>
<feature type="region of interest" description="Disordered" evidence="2">
    <location>
        <begin position="741"/>
        <end position="762"/>
    </location>
</feature>
<evidence type="ECO:0000259" key="3">
    <source>
        <dbReference type="PROSITE" id="PS51782"/>
    </source>
</evidence>
<evidence type="ECO:0000313" key="4">
    <source>
        <dbReference type="EMBL" id="MFC3109553.1"/>
    </source>
</evidence>
<dbReference type="InterPro" id="IPR057840">
    <property type="entry name" value="FimV_N"/>
</dbReference>
<sequence length="991" mass="102321">MLLSSAQAAGLGKLTVLSALGQPLRAEIELNSVSKDETGALVAKLASQDAFRKANVDFNPVLMSLRFAVEQRGSRQFIKVSSSQSINDPFVDLLLELSANNNRMVREYTFLLDPAELRAGQPAQVAAPVNVTPAVTAPAPRPVVSTAPSEAPVATTPVPTGNTRQAMRAAVKASGETKAAASSGSDYQVKRGDTLAGIANQFKPEGVSLDQMLVGLYRANPNAFVGNNMNRLRSGQILSVPDAETSARGIGAAEAKGVVVAQAADFNEYRNKLAGQVAAMAPNKSEEAKQSASGKIGATVEERATAANEAKDKLKLSKAGAAPGAPDKATGAAASAEDKIAKERAVADANTRVKELEKNVNDLQKLLEVKDQNLATQQKQAAAATTPSAKSAPEAAAVASAQANPAAAAAAVATTASANAPVAAAPSATSASTPAAAAPVAAATAPVEVAKVPAKPKRSPPPPPEPSFIEENGGLLAGGIALVAALGGFLFYTKRRKQKDEKAYGGTSMLGDSSSLTANSLFGSTGGQSVDTNNSVFNSNFAPSASQLDANEVDPVAEADVYIAYGRDAQAEEILKEALRTQPERHAVRVKLLEIYANRKDVRAFDLQASELYGITKGEGDDWLRAAGMGIAIDPNNPLYAGGELPEDVAHKTATLHSATEPLEELDPEALLTNSLHPATAANLLDGADLDFMPTKAPADTSPTAHQVSHPDLMLDIGQVAHDNTERQKNDSDMRFTAAEVPSLPSIEPVKAQPNSHAPAAESIDFGDLDFDLGEPAAHKEPALPATTAMAPSHSAAFDGLNFDLGEAEQKLPEIDFPAPAAAAPSSTPAVAAETKPAASMDFDPILAFQPVHQKSAVIAAATGAAAATSAVAFQTKDQAPAKSDDAAGFDNTAAPMEFDLSDINLDLDPAQAKHGQAAHANAANDANDAAHAVDDIVGAAGAEMATKLDLAVAYQEIGDKEGARELLDEVLQGGTPQQVEQARAMRVKLA</sequence>
<dbReference type="Pfam" id="PF25800">
    <property type="entry name" value="FimV_N"/>
    <property type="match status" value="1"/>
</dbReference>
<dbReference type="PROSITE" id="PS51782">
    <property type="entry name" value="LYSM"/>
    <property type="match status" value="1"/>
</dbReference>
<feature type="region of interest" description="Disordered" evidence="2">
    <location>
        <begin position="309"/>
        <end position="338"/>
    </location>
</feature>
<dbReference type="NCBIfam" id="TIGR03504">
    <property type="entry name" value="FimV_Cterm"/>
    <property type="match status" value="1"/>
</dbReference>
<dbReference type="InterPro" id="IPR036779">
    <property type="entry name" value="LysM_dom_sf"/>
</dbReference>
<dbReference type="PANTHER" id="PTHR45725">
    <property type="entry name" value="FORMIN HOMOLOGY 2 FAMILY MEMBER"/>
    <property type="match status" value="1"/>
</dbReference>
<dbReference type="EMBL" id="JBHRTP010000054">
    <property type="protein sequence ID" value="MFC3109553.1"/>
    <property type="molecule type" value="Genomic_DNA"/>
</dbReference>
<dbReference type="InterPro" id="IPR038440">
    <property type="entry name" value="FimV_C_sf"/>
</dbReference>
<dbReference type="Gene3D" id="3.10.350.10">
    <property type="entry name" value="LysM domain"/>
    <property type="match status" value="1"/>
</dbReference>
<dbReference type="RefSeq" id="WP_390325375.1">
    <property type="nucleotide sequence ID" value="NZ_JBHRTP010000054.1"/>
</dbReference>